<feature type="chain" id="PRO_5014597922" description="Transglycosylase SLT domain-containing protein" evidence="2">
    <location>
        <begin position="22"/>
        <end position="330"/>
    </location>
</feature>
<dbReference type="PANTHER" id="PTHR37423:SF2">
    <property type="entry name" value="MEMBRANE-BOUND LYTIC MUREIN TRANSGLYCOSYLASE C"/>
    <property type="match status" value="1"/>
</dbReference>
<dbReference type="CDD" id="cd00254">
    <property type="entry name" value="LT-like"/>
    <property type="match status" value="1"/>
</dbReference>
<evidence type="ECO:0000313" key="4">
    <source>
        <dbReference type="EMBL" id="PIT96301.1"/>
    </source>
</evidence>
<protein>
    <recommendedName>
        <fullName evidence="3">Transglycosylase SLT domain-containing protein</fullName>
    </recommendedName>
</protein>
<gene>
    <name evidence="4" type="ORF">COT94_01250</name>
</gene>
<dbReference type="Pfam" id="PF01464">
    <property type="entry name" value="SLT"/>
    <property type="match status" value="1"/>
</dbReference>
<name>A0A2M6WUB0_9BACT</name>
<feature type="domain" description="Transglycosylase SLT" evidence="3">
    <location>
        <begin position="183"/>
        <end position="287"/>
    </location>
</feature>
<keyword evidence="1" id="KW-1133">Transmembrane helix</keyword>
<accession>A0A2M6WUB0</accession>
<proteinExistence type="predicted"/>
<evidence type="ECO:0000313" key="5">
    <source>
        <dbReference type="Proteomes" id="UP000228533"/>
    </source>
</evidence>
<dbReference type="InterPro" id="IPR023346">
    <property type="entry name" value="Lysozyme-like_dom_sf"/>
</dbReference>
<evidence type="ECO:0000256" key="1">
    <source>
        <dbReference type="SAM" id="Phobius"/>
    </source>
</evidence>
<reference evidence="5" key="1">
    <citation type="submission" date="2017-09" db="EMBL/GenBank/DDBJ databases">
        <title>Depth-based differentiation of microbial function through sediment-hosted aquifers and enrichment of novel symbionts in the deep terrestrial subsurface.</title>
        <authorList>
            <person name="Probst A.J."/>
            <person name="Ladd B."/>
            <person name="Jarett J.K."/>
            <person name="Geller-Mcgrath D.E."/>
            <person name="Sieber C.M.K."/>
            <person name="Emerson J.B."/>
            <person name="Anantharaman K."/>
            <person name="Thomas B.C."/>
            <person name="Malmstrom R."/>
            <person name="Stieglmeier M."/>
            <person name="Klingl A."/>
            <person name="Woyke T."/>
            <person name="Ryan C.M."/>
            <person name="Banfield J.F."/>
        </authorList>
    </citation>
    <scope>NUCLEOTIDE SEQUENCE [LARGE SCALE GENOMIC DNA]</scope>
</reference>
<keyword evidence="1" id="KW-0472">Membrane</keyword>
<evidence type="ECO:0000259" key="3">
    <source>
        <dbReference type="Pfam" id="PF01464"/>
    </source>
</evidence>
<dbReference type="Gene3D" id="1.10.530.10">
    <property type="match status" value="1"/>
</dbReference>
<dbReference type="AlphaFoldDB" id="A0A2M6WUB0"/>
<feature type="transmembrane region" description="Helical" evidence="1">
    <location>
        <begin position="114"/>
        <end position="131"/>
    </location>
</feature>
<comment type="caution">
    <text evidence="4">The sequence shown here is derived from an EMBL/GenBank/DDBJ whole genome shotgun (WGS) entry which is preliminary data.</text>
</comment>
<keyword evidence="1" id="KW-0812">Transmembrane</keyword>
<feature type="signal peptide" evidence="2">
    <location>
        <begin position="1"/>
        <end position="21"/>
    </location>
</feature>
<keyword evidence="2" id="KW-0732">Signal</keyword>
<dbReference type="SUPFAM" id="SSF53955">
    <property type="entry name" value="Lysozyme-like"/>
    <property type="match status" value="1"/>
</dbReference>
<evidence type="ECO:0000256" key="2">
    <source>
        <dbReference type="SAM" id="SignalP"/>
    </source>
</evidence>
<feature type="transmembrane region" description="Helical" evidence="1">
    <location>
        <begin position="64"/>
        <end position="94"/>
    </location>
</feature>
<sequence>MSKYLFVNIFCLLFVAQVALAVNSSLPTFANPLDNLAVSIPGLDSQAAKISGPTGSSVINSNWIAVYIIALYRYGLAIIGIIAVVSIAIGGLLWVMSAGNSGSISRAQGYIKDALLGVGLLLGSFLILSTINRDLIIFKSLNLSYTEPEYLILTSAGGSTINLNQYKGGSSFITSDDTYDNLLKQYSDQFNVDCTLVKAHMMAESGGNPNAVSSAGAVGLMQLMPATANALGITDLTNPAQSIMGGAKYIAQLATKACNGSSSNEVCNTSNIRYRIAAYNGGPGANKPSKTCPGLTYWECTANHNYSETRNYVNTVEANYQRLKQLDQGC</sequence>
<dbReference type="InterPro" id="IPR008258">
    <property type="entry name" value="Transglycosylase_SLT_dom_1"/>
</dbReference>
<organism evidence="4 5">
    <name type="scientific">Candidatus Falkowbacteria bacterium CG10_big_fil_rev_8_21_14_0_10_37_14</name>
    <dbReference type="NCBI Taxonomy" id="1974561"/>
    <lineage>
        <taxon>Bacteria</taxon>
        <taxon>Candidatus Falkowiibacteriota</taxon>
    </lineage>
</organism>
<dbReference type="Proteomes" id="UP000228533">
    <property type="component" value="Unassembled WGS sequence"/>
</dbReference>
<dbReference type="EMBL" id="PFAM01000008">
    <property type="protein sequence ID" value="PIT96301.1"/>
    <property type="molecule type" value="Genomic_DNA"/>
</dbReference>
<dbReference type="PANTHER" id="PTHR37423">
    <property type="entry name" value="SOLUBLE LYTIC MUREIN TRANSGLYCOSYLASE-RELATED"/>
    <property type="match status" value="1"/>
</dbReference>